<dbReference type="AlphaFoldDB" id="A0A0U1DZ37"/>
<feature type="transmembrane region" description="Helical" evidence="1">
    <location>
        <begin position="48"/>
        <end position="66"/>
    </location>
</feature>
<keyword evidence="1" id="KW-0472">Membrane</keyword>
<evidence type="ECO:0000256" key="1">
    <source>
        <dbReference type="SAM" id="Phobius"/>
    </source>
</evidence>
<dbReference type="EMBL" id="CTEF01000007">
    <property type="protein sequence ID" value="CQD24277.1"/>
    <property type="molecule type" value="Genomic_DNA"/>
</dbReference>
<proteinExistence type="predicted"/>
<keyword evidence="1" id="KW-1133">Transmembrane helix</keyword>
<evidence type="ECO:0000313" key="3">
    <source>
        <dbReference type="Proteomes" id="UP000182227"/>
    </source>
</evidence>
<name>A0A0U1DZ37_9MYCO</name>
<gene>
    <name evidence="2" type="ORF">BN970_06355</name>
</gene>
<dbReference type="Proteomes" id="UP000182227">
    <property type="component" value="Unassembled WGS sequence"/>
</dbReference>
<sequence length="113" mass="11812">MHVAAYYVDGESKLDAVGTVLAVAIPVGVYLVAMFVIYSFLVKELDLLHALLLVLAAAVLVIAVVLAAQGTSMALCLLVVTAAPVVVVIGFEAVGHRHAAEIVGRRLDVHRPG</sequence>
<organism evidence="2 3">
    <name type="scientific">Mycolicibacterium conceptionense</name>
    <dbReference type="NCBI Taxonomy" id="451644"/>
    <lineage>
        <taxon>Bacteria</taxon>
        <taxon>Bacillati</taxon>
        <taxon>Actinomycetota</taxon>
        <taxon>Actinomycetes</taxon>
        <taxon>Mycobacteriales</taxon>
        <taxon>Mycobacteriaceae</taxon>
        <taxon>Mycolicibacterium</taxon>
    </lineage>
</organism>
<feature type="transmembrane region" description="Helical" evidence="1">
    <location>
        <begin position="20"/>
        <end position="41"/>
    </location>
</feature>
<protein>
    <submittedName>
        <fullName evidence="2">Low temperature requirement A</fullName>
    </submittedName>
</protein>
<keyword evidence="1" id="KW-0812">Transmembrane</keyword>
<accession>A0A0U1DZ37</accession>
<feature type="transmembrane region" description="Helical" evidence="1">
    <location>
        <begin position="72"/>
        <end position="91"/>
    </location>
</feature>
<evidence type="ECO:0000313" key="2">
    <source>
        <dbReference type="EMBL" id="CQD24277.1"/>
    </source>
</evidence>
<reference evidence="2 3" key="1">
    <citation type="submission" date="2015-03" db="EMBL/GenBank/DDBJ databases">
        <authorList>
            <person name="Murphy D."/>
        </authorList>
    </citation>
    <scope>NUCLEOTIDE SEQUENCE [LARGE SCALE GENOMIC DNA]</scope>
    <source>
        <strain evidence="2 3">D16</strain>
    </source>
</reference>